<feature type="transmembrane region" description="Helical" evidence="2">
    <location>
        <begin position="98"/>
        <end position="119"/>
    </location>
</feature>
<evidence type="ECO:0000256" key="1">
    <source>
        <dbReference type="SAM" id="MobiDB-lite"/>
    </source>
</evidence>
<feature type="transmembrane region" description="Helical" evidence="2">
    <location>
        <begin position="65"/>
        <end position="86"/>
    </location>
</feature>
<dbReference type="SUPFAM" id="SSF52096">
    <property type="entry name" value="ClpP/crotonase"/>
    <property type="match status" value="1"/>
</dbReference>
<dbReference type="InterPro" id="IPR036034">
    <property type="entry name" value="PDZ_sf"/>
</dbReference>
<evidence type="ECO:0000313" key="4">
    <source>
        <dbReference type="EMBL" id="MEK8126406.1"/>
    </source>
</evidence>
<name>A0ABU9DDR8_9BACL</name>
<dbReference type="Gene3D" id="2.30.42.10">
    <property type="match status" value="1"/>
</dbReference>
<feature type="transmembrane region" description="Helical" evidence="2">
    <location>
        <begin position="12"/>
        <end position="32"/>
    </location>
</feature>
<feature type="domain" description="Tail specific protease" evidence="3">
    <location>
        <begin position="319"/>
        <end position="535"/>
    </location>
</feature>
<reference evidence="4 5" key="1">
    <citation type="submission" date="2024-04" db="EMBL/GenBank/DDBJ databases">
        <title>draft genome sequnece of Paenibacillus filicis.</title>
        <authorList>
            <person name="Kim D.-U."/>
        </authorList>
    </citation>
    <scope>NUCLEOTIDE SEQUENCE [LARGE SCALE GENOMIC DNA]</scope>
    <source>
        <strain evidence="4 5">KACC14197</strain>
    </source>
</reference>
<dbReference type="PANTHER" id="PTHR32060">
    <property type="entry name" value="TAIL-SPECIFIC PROTEASE"/>
    <property type="match status" value="1"/>
</dbReference>
<dbReference type="SUPFAM" id="SSF50156">
    <property type="entry name" value="PDZ domain-like"/>
    <property type="match status" value="1"/>
</dbReference>
<evidence type="ECO:0000259" key="3">
    <source>
        <dbReference type="SMART" id="SM00245"/>
    </source>
</evidence>
<dbReference type="Gene3D" id="3.90.226.10">
    <property type="entry name" value="2-enoyl-CoA Hydratase, Chain A, domain 1"/>
    <property type="match status" value="1"/>
</dbReference>
<feature type="region of interest" description="Disordered" evidence="1">
    <location>
        <begin position="511"/>
        <end position="533"/>
    </location>
</feature>
<dbReference type="EMBL" id="JBBPCC010000001">
    <property type="protein sequence ID" value="MEK8126406.1"/>
    <property type="molecule type" value="Genomic_DNA"/>
</dbReference>
<dbReference type="Pfam" id="PF03572">
    <property type="entry name" value="Peptidase_S41"/>
    <property type="match status" value="1"/>
</dbReference>
<dbReference type="SMART" id="SM00245">
    <property type="entry name" value="TSPc"/>
    <property type="match status" value="1"/>
</dbReference>
<comment type="caution">
    <text evidence="4">The sequence shown here is derived from an EMBL/GenBank/DDBJ whole genome shotgun (WGS) entry which is preliminary data.</text>
</comment>
<dbReference type="PANTHER" id="PTHR32060:SF30">
    <property type="entry name" value="CARBOXY-TERMINAL PROCESSING PROTEASE CTPA"/>
    <property type="match status" value="1"/>
</dbReference>
<protein>
    <submittedName>
        <fullName evidence="4">S41 family peptidase</fullName>
    </submittedName>
</protein>
<keyword evidence="5" id="KW-1185">Reference proteome</keyword>
<dbReference type="InterPro" id="IPR005151">
    <property type="entry name" value="Tail-specific_protease"/>
</dbReference>
<dbReference type="InterPro" id="IPR029045">
    <property type="entry name" value="ClpP/crotonase-like_dom_sf"/>
</dbReference>
<proteinExistence type="predicted"/>
<sequence length="564" mass="63366">MVMLQQAVDAFKWLTVYEWILLAIDLIVLIWYTVPIPKYYRWIDFLPGAGVVVAVLSMLDGDFTLLAIAFYTLTAVLFLCTPTKIWKPVYRIPVPKYRVLRAVLGLCGLAPLVLALMFAGENRYNPVSSFGQMSYSQAFIQLNDRLAREYPFGERKKIDWEELEQTYEPLFRQAEQDKNKALYYKTLRAYLFSFRDGHIKITNENLYDHPVFKAEAGGGVGISTLQLDSGAVLVNLLLPGSTAERSGIKLGAEILSWDGKEAKAAYRDTAWSENPMATDGDKWYNQGRFMVRAPVGKEVRIAYRNKGEAEIREVTLTAYDDQYETLLKTKVKLKREDAPLEGEILSNGYGYVKIRYLLPGAAMPDPGQVWVELLERFQKEGIKGLIIDVRDNPGGSDDLLAALAGHLTKEPALYEYVSYYSRITRKFEINRQETRKIQPAQPSYQGKLAILVNHRTASSGEGLPLLAKGWSNAHVVGFTGTNGSFGVVTSPIEIEMPEGYLLQFPDGRSLDANQQIQGDSDDRGEGGSMPDLNIPFNQQTFEAKYIRGEDVELNVAVQALEAMK</sequence>
<organism evidence="4 5">
    <name type="scientific">Paenibacillus filicis</name>
    <dbReference type="NCBI Taxonomy" id="669464"/>
    <lineage>
        <taxon>Bacteria</taxon>
        <taxon>Bacillati</taxon>
        <taxon>Bacillota</taxon>
        <taxon>Bacilli</taxon>
        <taxon>Bacillales</taxon>
        <taxon>Paenibacillaceae</taxon>
        <taxon>Paenibacillus</taxon>
    </lineage>
</organism>
<dbReference type="Proteomes" id="UP001469365">
    <property type="component" value="Unassembled WGS sequence"/>
</dbReference>
<keyword evidence="2" id="KW-0812">Transmembrane</keyword>
<evidence type="ECO:0000313" key="5">
    <source>
        <dbReference type="Proteomes" id="UP001469365"/>
    </source>
</evidence>
<dbReference type="RefSeq" id="WP_341413465.1">
    <property type="nucleotide sequence ID" value="NZ_JBBPCC010000001.1"/>
</dbReference>
<keyword evidence="2" id="KW-1133">Transmembrane helix</keyword>
<gene>
    <name evidence="4" type="ORF">WMW72_00600</name>
</gene>
<accession>A0ABU9DDR8</accession>
<dbReference type="Gene3D" id="3.30.750.44">
    <property type="match status" value="1"/>
</dbReference>
<keyword evidence="2" id="KW-0472">Membrane</keyword>
<evidence type="ECO:0000256" key="2">
    <source>
        <dbReference type="SAM" id="Phobius"/>
    </source>
</evidence>